<dbReference type="Proteomes" id="UP000887023">
    <property type="component" value="Chromosome"/>
</dbReference>
<dbReference type="EMBL" id="CP079105">
    <property type="protein sequence ID" value="QXQ15171.1"/>
    <property type="molecule type" value="Genomic_DNA"/>
</dbReference>
<dbReference type="PANTHER" id="PTHR10229">
    <property type="entry name" value="GTP-BINDING PROTEIN HFLX"/>
    <property type="match status" value="1"/>
</dbReference>
<keyword evidence="6" id="KW-0175">Coiled coil</keyword>
<dbReference type="Pfam" id="PF13167">
    <property type="entry name" value="GTP-bdg_N"/>
    <property type="match status" value="1"/>
</dbReference>
<evidence type="ECO:0000313" key="10">
    <source>
        <dbReference type="Proteomes" id="UP000887023"/>
    </source>
</evidence>
<dbReference type="InterPro" id="IPR016496">
    <property type="entry name" value="GTPase_HflX"/>
</dbReference>
<dbReference type="Gene3D" id="3.40.50.300">
    <property type="entry name" value="P-loop containing nucleotide triphosphate hydrolases"/>
    <property type="match status" value="1"/>
</dbReference>
<comment type="subcellular location">
    <subcellularLocation>
        <location evidence="5">Cytoplasm</location>
    </subcellularLocation>
    <text evidence="5">May associate with membranes.</text>
</comment>
<feature type="coiled-coil region" evidence="6">
    <location>
        <begin position="205"/>
        <end position="239"/>
    </location>
</feature>
<dbReference type="InterPro" id="IPR025121">
    <property type="entry name" value="GTPase_HflX_N"/>
</dbReference>
<evidence type="ECO:0000256" key="3">
    <source>
        <dbReference type="ARBA" id="ARBA00022842"/>
    </source>
</evidence>
<protein>
    <recommendedName>
        <fullName evidence="5">GTPase HflX</fullName>
    </recommendedName>
    <alternativeName>
        <fullName evidence="5">GTP-binding protein HflX</fullName>
    </alternativeName>
</protein>
<comment type="subunit">
    <text evidence="5">Monomer. Associates with the 50S ribosomal subunit.</text>
</comment>
<organism evidence="9 10">
    <name type="scientific">Skermania pinensis</name>
    <dbReference type="NCBI Taxonomy" id="39122"/>
    <lineage>
        <taxon>Bacteria</taxon>
        <taxon>Bacillati</taxon>
        <taxon>Actinomycetota</taxon>
        <taxon>Actinomycetes</taxon>
        <taxon>Mycobacteriales</taxon>
        <taxon>Gordoniaceae</taxon>
        <taxon>Skermania</taxon>
    </lineage>
</organism>
<keyword evidence="10" id="KW-1185">Reference proteome</keyword>
<accession>A0ABX8SCZ4</accession>
<sequence length="469" mass="50388">MTTNSERYVPSTGELQLDERDALRRVAGLSTELGDVTEVEYRQLRLERVVLVGVWTQGSAAQAEASLAELAALAETAGSEVLAGLIQRRDRPDPATYIGSGKAAELREAVLATGADTVIADGELTPAQLTALEKVVAVKVVDRTALILDIFAQHATSREGKAQVSLAQMEYMLPRLRGWGESMSRQAGGRAGGTGGGVGLRGPGETKIETDRRRIRERMAKLRREIKEMKVARDTKRTRRLTSGVPAVAIVGYTNAGKSSLLNALTGAGVLVEDALFVTLDPTTRRAELDDGRTIVLTDTVGFVRHLPTQLVEAFRSTLEEVADADLLLHVVDGSDAAPDAQIAAVREVISQVVRDTGVAAPPELLVVNKIDAASSLGLAQLRRLVPDAEFVSARTGDGIDRLRSRLDRLSAEHDIEVDVLVPYTRGDLIARMHTAGRIVTTAHEPDGTRVRARVPRALAAELGAYADR</sequence>
<keyword evidence="3" id="KW-0460">Magnesium</keyword>
<dbReference type="HAMAP" id="MF_00900">
    <property type="entry name" value="GTPase_HflX"/>
    <property type="match status" value="1"/>
</dbReference>
<dbReference type="InterPro" id="IPR032305">
    <property type="entry name" value="GTP-bd_M"/>
</dbReference>
<dbReference type="InterPro" id="IPR030394">
    <property type="entry name" value="G_HFLX_dom"/>
</dbReference>
<evidence type="ECO:0000256" key="2">
    <source>
        <dbReference type="ARBA" id="ARBA00022741"/>
    </source>
</evidence>
<evidence type="ECO:0000256" key="1">
    <source>
        <dbReference type="ARBA" id="ARBA00022723"/>
    </source>
</evidence>
<feature type="region of interest" description="Disordered" evidence="7">
    <location>
        <begin position="183"/>
        <end position="205"/>
    </location>
</feature>
<evidence type="ECO:0000256" key="7">
    <source>
        <dbReference type="SAM" id="MobiDB-lite"/>
    </source>
</evidence>
<dbReference type="Pfam" id="PF16360">
    <property type="entry name" value="GTP-bdg_M"/>
    <property type="match status" value="1"/>
</dbReference>
<comment type="function">
    <text evidence="5">GTPase that associates with the 50S ribosomal subunit and may have a role during protein synthesis or ribosome biogenesis.</text>
</comment>
<dbReference type="PANTHER" id="PTHR10229:SF0">
    <property type="entry name" value="GTP-BINDING PROTEIN 6-RELATED"/>
    <property type="match status" value="1"/>
</dbReference>
<dbReference type="Gene3D" id="6.10.250.2860">
    <property type="match status" value="1"/>
</dbReference>
<keyword evidence="1" id="KW-0479">Metal-binding</keyword>
<name>A0ABX8SCZ4_9ACTN</name>
<dbReference type="Gene3D" id="3.40.50.11060">
    <property type="entry name" value="GTPase HflX, N-terminal domain"/>
    <property type="match status" value="1"/>
</dbReference>
<dbReference type="Pfam" id="PF01926">
    <property type="entry name" value="MMR_HSR1"/>
    <property type="match status" value="1"/>
</dbReference>
<keyword evidence="2 5" id="KW-0547">Nucleotide-binding</keyword>
<keyword evidence="5" id="KW-0963">Cytoplasm</keyword>
<evidence type="ECO:0000256" key="6">
    <source>
        <dbReference type="SAM" id="Coils"/>
    </source>
</evidence>
<feature type="domain" description="Hflx-type G" evidence="8">
    <location>
        <begin position="246"/>
        <end position="415"/>
    </location>
</feature>
<feature type="compositionally biased region" description="Gly residues" evidence="7">
    <location>
        <begin position="189"/>
        <end position="202"/>
    </location>
</feature>
<dbReference type="InterPro" id="IPR027417">
    <property type="entry name" value="P-loop_NTPase"/>
</dbReference>
<dbReference type="RefSeq" id="WP_066471763.1">
    <property type="nucleotide sequence ID" value="NZ_CBCRUZ010000019.1"/>
</dbReference>
<evidence type="ECO:0000313" key="9">
    <source>
        <dbReference type="EMBL" id="QXQ15171.1"/>
    </source>
</evidence>
<comment type="similarity">
    <text evidence="5">Belongs to the TRAFAC class OBG-HflX-like GTPase superfamily. HflX GTPase family.</text>
</comment>
<evidence type="ECO:0000256" key="4">
    <source>
        <dbReference type="ARBA" id="ARBA00023134"/>
    </source>
</evidence>
<dbReference type="CDD" id="cd01878">
    <property type="entry name" value="HflX"/>
    <property type="match status" value="1"/>
</dbReference>
<keyword evidence="4 5" id="KW-0342">GTP-binding</keyword>
<evidence type="ECO:0000256" key="5">
    <source>
        <dbReference type="HAMAP-Rule" id="MF_00900"/>
    </source>
</evidence>
<reference evidence="9" key="1">
    <citation type="submission" date="2021-07" db="EMBL/GenBank/DDBJ databases">
        <title>Candidatus Kaistella beijingensis sp. nov. isolated from a municipal wastewater treatment plant is involved in sludge foaming.</title>
        <authorList>
            <person name="Song Y."/>
            <person name="Liu S.-J."/>
        </authorList>
    </citation>
    <scope>NUCLEOTIDE SEQUENCE</scope>
    <source>
        <strain evidence="9">DSM 43998</strain>
    </source>
</reference>
<dbReference type="SUPFAM" id="SSF52540">
    <property type="entry name" value="P-loop containing nucleoside triphosphate hydrolases"/>
    <property type="match status" value="1"/>
</dbReference>
<gene>
    <name evidence="5 9" type="primary">hflX</name>
    <name evidence="9" type="ORF">KV203_07475</name>
</gene>
<dbReference type="PRINTS" id="PR00326">
    <property type="entry name" value="GTP1OBG"/>
</dbReference>
<proteinExistence type="inferred from homology"/>
<dbReference type="PIRSF" id="PIRSF006809">
    <property type="entry name" value="GTP-binding_hflX_prd"/>
    <property type="match status" value="1"/>
</dbReference>
<dbReference type="InterPro" id="IPR006073">
    <property type="entry name" value="GTP-bd"/>
</dbReference>
<dbReference type="InterPro" id="IPR042108">
    <property type="entry name" value="GTPase_HflX_N_sf"/>
</dbReference>
<dbReference type="PROSITE" id="PS51705">
    <property type="entry name" value="G_HFLX"/>
    <property type="match status" value="1"/>
</dbReference>
<dbReference type="NCBIfam" id="TIGR03156">
    <property type="entry name" value="GTP_HflX"/>
    <property type="match status" value="1"/>
</dbReference>
<evidence type="ECO:0000259" key="8">
    <source>
        <dbReference type="PROSITE" id="PS51705"/>
    </source>
</evidence>